<dbReference type="GO" id="GO:0006152">
    <property type="term" value="P:purine nucleoside catabolic process"/>
    <property type="evidence" value="ECO:0007669"/>
    <property type="project" value="TreeGrafter"/>
</dbReference>
<dbReference type="GO" id="GO:0008270">
    <property type="term" value="F:zinc ion binding"/>
    <property type="evidence" value="ECO:0007669"/>
    <property type="project" value="InterPro"/>
</dbReference>
<accession>A0A2N2F3T9</accession>
<dbReference type="EMBL" id="PHAO01000001">
    <property type="protein sequence ID" value="PKN02827.1"/>
    <property type="molecule type" value="Genomic_DNA"/>
</dbReference>
<protein>
    <submittedName>
        <fullName evidence="4">Nucleoside deaminase</fullName>
    </submittedName>
</protein>
<feature type="domain" description="CMP/dCMP-type deaminase" evidence="3">
    <location>
        <begin position="1"/>
        <end position="111"/>
    </location>
</feature>
<dbReference type="PROSITE" id="PS00903">
    <property type="entry name" value="CYT_DCMP_DEAMINASES_1"/>
    <property type="match status" value="1"/>
</dbReference>
<sequence length="148" mass="16943">MYMNEFMKIALEEARKGMKKRHGGPFGAVIVKDGKILAKSHNTVVKDRDATCHAEINVIKQASKKLKSFDLSSCVIYTTGKPCKMCEGAINWAKIKKVYYGNTYKEALIMCFNDETCNNEKLEMQRLDSSETAKLVEEWQDFPRKVTY</sequence>
<keyword evidence="2" id="KW-0862">Zinc</keyword>
<evidence type="ECO:0000259" key="3">
    <source>
        <dbReference type="PROSITE" id="PS51747"/>
    </source>
</evidence>
<dbReference type="Proteomes" id="UP000233417">
    <property type="component" value="Unassembled WGS sequence"/>
</dbReference>
<dbReference type="Gene3D" id="3.40.140.10">
    <property type="entry name" value="Cytidine Deaminase, domain 2"/>
    <property type="match status" value="1"/>
</dbReference>
<organism evidence="4 5">
    <name type="scientific">Candidatus Dojkabacteria bacterium HGW-Dojkabacteria-1</name>
    <dbReference type="NCBI Taxonomy" id="2013761"/>
    <lineage>
        <taxon>Bacteria</taxon>
        <taxon>Candidatus Dojkabacteria</taxon>
    </lineage>
</organism>
<keyword evidence="1" id="KW-0479">Metal-binding</keyword>
<dbReference type="PANTHER" id="PTHR11079:SF161">
    <property type="entry name" value="CMP_DCMP-TYPE DEAMINASE DOMAIN-CONTAINING PROTEIN"/>
    <property type="match status" value="1"/>
</dbReference>
<evidence type="ECO:0000256" key="1">
    <source>
        <dbReference type="ARBA" id="ARBA00022723"/>
    </source>
</evidence>
<proteinExistence type="predicted"/>
<dbReference type="GO" id="GO:0047974">
    <property type="term" value="F:guanosine deaminase activity"/>
    <property type="evidence" value="ECO:0007669"/>
    <property type="project" value="TreeGrafter"/>
</dbReference>
<evidence type="ECO:0000313" key="4">
    <source>
        <dbReference type="EMBL" id="PKN02827.1"/>
    </source>
</evidence>
<dbReference type="Pfam" id="PF00383">
    <property type="entry name" value="dCMP_cyt_deam_1"/>
    <property type="match status" value="1"/>
</dbReference>
<dbReference type="InterPro" id="IPR002125">
    <property type="entry name" value="CMP_dCMP_dom"/>
</dbReference>
<dbReference type="SUPFAM" id="SSF53927">
    <property type="entry name" value="Cytidine deaminase-like"/>
    <property type="match status" value="1"/>
</dbReference>
<dbReference type="InterPro" id="IPR016192">
    <property type="entry name" value="APOBEC/CMP_deaminase_Zn-bd"/>
</dbReference>
<reference evidence="4 5" key="1">
    <citation type="journal article" date="2017" name="ISME J.">
        <title>Potential for microbial H2 and metal transformations associated with novel bacteria and archaea in deep terrestrial subsurface sediments.</title>
        <authorList>
            <person name="Hernsdorf A.W."/>
            <person name="Amano Y."/>
            <person name="Miyakawa K."/>
            <person name="Ise K."/>
            <person name="Suzuki Y."/>
            <person name="Anantharaman K."/>
            <person name="Probst A."/>
            <person name="Burstein D."/>
            <person name="Thomas B.C."/>
            <person name="Banfield J.F."/>
        </authorList>
    </citation>
    <scope>NUCLEOTIDE SEQUENCE [LARGE SCALE GENOMIC DNA]</scope>
    <source>
        <strain evidence="4">HGW-Dojkabacteria-1</strain>
    </source>
</reference>
<evidence type="ECO:0000256" key="2">
    <source>
        <dbReference type="ARBA" id="ARBA00022833"/>
    </source>
</evidence>
<evidence type="ECO:0000313" key="5">
    <source>
        <dbReference type="Proteomes" id="UP000233417"/>
    </source>
</evidence>
<name>A0A2N2F3T9_9BACT</name>
<dbReference type="CDD" id="cd01285">
    <property type="entry name" value="nucleoside_deaminase"/>
    <property type="match status" value="1"/>
</dbReference>
<comment type="caution">
    <text evidence="4">The sequence shown here is derived from an EMBL/GenBank/DDBJ whole genome shotgun (WGS) entry which is preliminary data.</text>
</comment>
<dbReference type="AlphaFoldDB" id="A0A2N2F3T9"/>
<dbReference type="PANTHER" id="PTHR11079">
    <property type="entry name" value="CYTOSINE DEAMINASE FAMILY MEMBER"/>
    <property type="match status" value="1"/>
</dbReference>
<gene>
    <name evidence="4" type="ORF">CVU76_02265</name>
</gene>
<dbReference type="InterPro" id="IPR016193">
    <property type="entry name" value="Cytidine_deaminase-like"/>
</dbReference>
<dbReference type="PROSITE" id="PS51747">
    <property type="entry name" value="CYT_DCMP_DEAMINASES_2"/>
    <property type="match status" value="1"/>
</dbReference>